<evidence type="ECO:0000313" key="4">
    <source>
        <dbReference type="Proteomes" id="UP000193642"/>
    </source>
</evidence>
<evidence type="ECO:0000313" key="3">
    <source>
        <dbReference type="EMBL" id="ORY46963.1"/>
    </source>
</evidence>
<dbReference type="AlphaFoldDB" id="A0A1Y2CIU8"/>
<dbReference type="Gene3D" id="3.90.226.10">
    <property type="entry name" value="2-enoyl-CoA Hydratase, Chain A, domain 1"/>
    <property type="match status" value="1"/>
</dbReference>
<dbReference type="STRING" id="329046.A0A1Y2CIU8"/>
<name>A0A1Y2CIU8_9FUNG</name>
<dbReference type="GO" id="GO:0005739">
    <property type="term" value="C:mitochondrion"/>
    <property type="evidence" value="ECO:0007669"/>
    <property type="project" value="TreeGrafter"/>
</dbReference>
<dbReference type="PANTHER" id="PTHR11941:SF45">
    <property type="entry name" value="ENOYL-COA DELTA ISOMERASE 1, MITOCHONDRIAL"/>
    <property type="match status" value="1"/>
</dbReference>
<dbReference type="PROSITE" id="PS00166">
    <property type="entry name" value="ENOYL_COA_HYDRATASE"/>
    <property type="match status" value="1"/>
</dbReference>
<evidence type="ECO:0000256" key="1">
    <source>
        <dbReference type="ARBA" id="ARBA00005254"/>
    </source>
</evidence>
<evidence type="ECO:0000256" key="2">
    <source>
        <dbReference type="RuleBase" id="RU003707"/>
    </source>
</evidence>
<sequence>MLIELTKIPIPNASNPSQHYLRVSLNSGPVNALSRALLVALAEAISSANLPDSHVQGILLTSSLSKVFSAGLDLTELVLGANTPTTAAEYLAHFQRVVFLLASSAVPVVAVVNGAAPAGGTVLALVSDYKLHLETVADS</sequence>
<dbReference type="EMBL" id="MCGO01000015">
    <property type="protein sequence ID" value="ORY46963.1"/>
    <property type="molecule type" value="Genomic_DNA"/>
</dbReference>
<comment type="similarity">
    <text evidence="1 2">Belongs to the enoyl-CoA hydratase/isomerase family.</text>
</comment>
<proteinExistence type="inferred from homology"/>
<dbReference type="InterPro" id="IPR001753">
    <property type="entry name" value="Enoyl-CoA_hydra/iso"/>
</dbReference>
<dbReference type="PANTHER" id="PTHR11941">
    <property type="entry name" value="ENOYL-COA HYDRATASE-RELATED"/>
    <property type="match status" value="1"/>
</dbReference>
<keyword evidence="4" id="KW-1185">Reference proteome</keyword>
<comment type="caution">
    <text evidence="3">The sequence shown here is derived from an EMBL/GenBank/DDBJ whole genome shotgun (WGS) entry which is preliminary data.</text>
</comment>
<dbReference type="SUPFAM" id="SSF52096">
    <property type="entry name" value="ClpP/crotonase"/>
    <property type="match status" value="1"/>
</dbReference>
<dbReference type="GO" id="GO:0006635">
    <property type="term" value="P:fatty acid beta-oxidation"/>
    <property type="evidence" value="ECO:0007669"/>
    <property type="project" value="TreeGrafter"/>
</dbReference>
<dbReference type="InterPro" id="IPR018376">
    <property type="entry name" value="Enoyl-CoA_hyd/isom_CS"/>
</dbReference>
<dbReference type="GO" id="GO:0003824">
    <property type="term" value="F:catalytic activity"/>
    <property type="evidence" value="ECO:0007669"/>
    <property type="project" value="InterPro"/>
</dbReference>
<protein>
    <submittedName>
        <fullName evidence="3">ECH-domain-containing protein</fullName>
    </submittedName>
</protein>
<dbReference type="InterPro" id="IPR029045">
    <property type="entry name" value="ClpP/crotonase-like_dom_sf"/>
</dbReference>
<dbReference type="Pfam" id="PF00378">
    <property type="entry name" value="ECH_1"/>
    <property type="match status" value="1"/>
</dbReference>
<gene>
    <name evidence="3" type="ORF">BCR33DRAFT_736455</name>
</gene>
<dbReference type="OrthoDB" id="410701at2759"/>
<accession>A0A1Y2CIU8</accession>
<organism evidence="3 4">
    <name type="scientific">Rhizoclosmatium globosum</name>
    <dbReference type="NCBI Taxonomy" id="329046"/>
    <lineage>
        <taxon>Eukaryota</taxon>
        <taxon>Fungi</taxon>
        <taxon>Fungi incertae sedis</taxon>
        <taxon>Chytridiomycota</taxon>
        <taxon>Chytridiomycota incertae sedis</taxon>
        <taxon>Chytridiomycetes</taxon>
        <taxon>Chytridiales</taxon>
        <taxon>Chytriomycetaceae</taxon>
        <taxon>Rhizoclosmatium</taxon>
    </lineage>
</organism>
<reference evidence="3 4" key="1">
    <citation type="submission" date="2016-07" db="EMBL/GenBank/DDBJ databases">
        <title>Pervasive Adenine N6-methylation of Active Genes in Fungi.</title>
        <authorList>
            <consortium name="DOE Joint Genome Institute"/>
            <person name="Mondo S.J."/>
            <person name="Dannebaum R.O."/>
            <person name="Kuo R.C."/>
            <person name="Labutti K."/>
            <person name="Haridas S."/>
            <person name="Kuo A."/>
            <person name="Salamov A."/>
            <person name="Ahrendt S.R."/>
            <person name="Lipzen A."/>
            <person name="Sullivan W."/>
            <person name="Andreopoulos W.B."/>
            <person name="Clum A."/>
            <person name="Lindquist E."/>
            <person name="Daum C."/>
            <person name="Ramamoorthy G.K."/>
            <person name="Gryganskyi A."/>
            <person name="Culley D."/>
            <person name="Magnuson J.K."/>
            <person name="James T.Y."/>
            <person name="O'Malley M.A."/>
            <person name="Stajich J.E."/>
            <person name="Spatafora J.W."/>
            <person name="Visel A."/>
            <person name="Grigoriev I.V."/>
        </authorList>
    </citation>
    <scope>NUCLEOTIDE SEQUENCE [LARGE SCALE GENOMIC DNA]</scope>
    <source>
        <strain evidence="3 4">JEL800</strain>
    </source>
</reference>
<dbReference type="Proteomes" id="UP000193642">
    <property type="component" value="Unassembled WGS sequence"/>
</dbReference>